<dbReference type="CDD" id="cd05466">
    <property type="entry name" value="PBP2_LTTR_substrate"/>
    <property type="match status" value="1"/>
</dbReference>
<feature type="domain" description="HTH lysR-type" evidence="5">
    <location>
        <begin position="1"/>
        <end position="58"/>
    </location>
</feature>
<dbReference type="Pfam" id="PF03466">
    <property type="entry name" value="LysR_substrate"/>
    <property type="match status" value="1"/>
</dbReference>
<protein>
    <submittedName>
        <fullName evidence="6">LysR family transcriptional regulator</fullName>
    </submittedName>
</protein>
<evidence type="ECO:0000256" key="1">
    <source>
        <dbReference type="ARBA" id="ARBA00009437"/>
    </source>
</evidence>
<gene>
    <name evidence="6" type="ORF">KUA55_14950</name>
</gene>
<sequence length="300" mass="34748">MLFKQMRYFVSVVNHNSFTEAAAEEFISQSAISQQIRALEEELGVALFVRQHRKFSLTPAGQHFYQESQQLLTQLDRVVKETKMIGEDPETQLRVGYLRVYGGQELHQAIAEFNEIYPEIAINIINGTHEELYQELRQNTVDIVLSDQRRAFSEEYVNFELIQPKTFVEISARNPLSQQDKTEINELAQLPCILITSKEQQSHEENFYRDTLGFSGKFLFAENLAEGRLMVAGNQGFLPIESVGTLTPTEISIRRIPLEKNHQAVVRNYCAFWKKERTNYFIEEFAAILKKLIITNEEVF</sequence>
<dbReference type="PANTHER" id="PTHR30346:SF28">
    <property type="entry name" value="HTH-TYPE TRANSCRIPTIONAL REGULATOR CYNR"/>
    <property type="match status" value="1"/>
</dbReference>
<organism evidence="6 7">
    <name type="scientific">Enterococcus alishanensis</name>
    <dbReference type="NCBI Taxonomy" id="1303817"/>
    <lineage>
        <taxon>Bacteria</taxon>
        <taxon>Bacillati</taxon>
        <taxon>Bacillota</taxon>
        <taxon>Bacilli</taxon>
        <taxon>Lactobacillales</taxon>
        <taxon>Enterococcaceae</taxon>
        <taxon>Enterococcus</taxon>
    </lineage>
</organism>
<evidence type="ECO:0000256" key="2">
    <source>
        <dbReference type="ARBA" id="ARBA00023015"/>
    </source>
</evidence>
<reference evidence="6 7" key="1">
    <citation type="submission" date="2021-06" db="EMBL/GenBank/DDBJ databases">
        <title>Enterococcus alishanensis sp. nov., a novel lactic acid bacterium isolated from fresh coffee beans.</title>
        <authorList>
            <person name="Chen Y.-S."/>
        </authorList>
    </citation>
    <scope>NUCLEOTIDE SEQUENCE [LARGE SCALE GENOMIC DNA]</scope>
    <source>
        <strain evidence="6 7">ALS3</strain>
    </source>
</reference>
<proteinExistence type="inferred from homology"/>
<keyword evidence="7" id="KW-1185">Reference proteome</keyword>
<keyword evidence="2" id="KW-0805">Transcription regulation</keyword>
<dbReference type="InterPro" id="IPR000847">
    <property type="entry name" value="LysR_HTH_N"/>
</dbReference>
<name>A0ABS6TGG6_9ENTE</name>
<dbReference type="RefSeq" id="WP_218327193.1">
    <property type="nucleotide sequence ID" value="NZ_JAHUZB010000007.1"/>
</dbReference>
<keyword evidence="4" id="KW-0804">Transcription</keyword>
<evidence type="ECO:0000256" key="4">
    <source>
        <dbReference type="ARBA" id="ARBA00023163"/>
    </source>
</evidence>
<dbReference type="Proteomes" id="UP000774130">
    <property type="component" value="Unassembled WGS sequence"/>
</dbReference>
<dbReference type="EMBL" id="JAHUZB010000007">
    <property type="protein sequence ID" value="MBV7391977.1"/>
    <property type="molecule type" value="Genomic_DNA"/>
</dbReference>
<dbReference type="PANTHER" id="PTHR30346">
    <property type="entry name" value="TRANSCRIPTIONAL DUAL REGULATOR HCAR-RELATED"/>
    <property type="match status" value="1"/>
</dbReference>
<dbReference type="InterPro" id="IPR005119">
    <property type="entry name" value="LysR_subst-bd"/>
</dbReference>
<comment type="caution">
    <text evidence="6">The sequence shown here is derived from an EMBL/GenBank/DDBJ whole genome shotgun (WGS) entry which is preliminary data.</text>
</comment>
<keyword evidence="3" id="KW-0238">DNA-binding</keyword>
<comment type="similarity">
    <text evidence="1">Belongs to the LysR transcriptional regulatory family.</text>
</comment>
<evidence type="ECO:0000256" key="3">
    <source>
        <dbReference type="ARBA" id="ARBA00023125"/>
    </source>
</evidence>
<evidence type="ECO:0000313" key="7">
    <source>
        <dbReference type="Proteomes" id="UP000774130"/>
    </source>
</evidence>
<dbReference type="PROSITE" id="PS50931">
    <property type="entry name" value="HTH_LYSR"/>
    <property type="match status" value="1"/>
</dbReference>
<evidence type="ECO:0000259" key="5">
    <source>
        <dbReference type="PROSITE" id="PS50931"/>
    </source>
</evidence>
<evidence type="ECO:0000313" key="6">
    <source>
        <dbReference type="EMBL" id="MBV7391977.1"/>
    </source>
</evidence>
<dbReference type="Pfam" id="PF00126">
    <property type="entry name" value="HTH_1"/>
    <property type="match status" value="1"/>
</dbReference>
<accession>A0ABS6TGG6</accession>